<dbReference type="Gene3D" id="3.50.50.60">
    <property type="entry name" value="FAD/NAD(P)-binding domain"/>
    <property type="match status" value="1"/>
</dbReference>
<protein>
    <recommendedName>
        <fullName evidence="1">FAD-binding domain-containing protein</fullName>
    </recommendedName>
</protein>
<dbReference type="AlphaFoldDB" id="A0A1A2NWS7"/>
<dbReference type="PANTHER" id="PTHR42685">
    <property type="entry name" value="GERANYLGERANYL DIPHOSPHATE REDUCTASE"/>
    <property type="match status" value="1"/>
</dbReference>
<feature type="domain" description="FAD-binding" evidence="1">
    <location>
        <begin position="4"/>
        <end position="169"/>
    </location>
</feature>
<dbReference type="RefSeq" id="WP_064921039.1">
    <property type="nucleotide sequence ID" value="NZ_LZJK01000053.1"/>
</dbReference>
<evidence type="ECO:0000313" key="3">
    <source>
        <dbReference type="Proteomes" id="UP000093943"/>
    </source>
</evidence>
<comment type="caution">
    <text evidence="2">The sequence shown here is derived from an EMBL/GenBank/DDBJ whole genome shotgun (WGS) entry which is preliminary data.</text>
</comment>
<sequence>MDDFDVAIVGARCAGASLATTLARNGLRVCVLDRAHFPSETPSTHIIQPSGVAILGDLVGREAILATGAVPLRRLTLVNEDVQLDGDIDPLRFPDPGLCVRRLTLDTLLVEAAARAGADVRTGCRATGLVRDASDRVIGVETNRGAVPARLVVGADGRHSTVAEFAGADKYLVTRPRRLAAWAYFAGADRQGRLRLARVGEHAFLSAPADNNLYMAAVTIDISRRNQFHVDREQHFAAGLAQWPELADLLSGTERVGPIRLIDNWHGYFRQSAGPGWALVGDAGHFKDFTPRPGDFRCAAAGAHPRRNDQRRLRRWHRYGRPAGAMVALARP</sequence>
<dbReference type="InterPro" id="IPR036188">
    <property type="entry name" value="FAD/NAD-bd_sf"/>
</dbReference>
<name>A0A1A2NWS7_MYCSD</name>
<dbReference type="InterPro" id="IPR002938">
    <property type="entry name" value="FAD-bd"/>
</dbReference>
<evidence type="ECO:0000313" key="2">
    <source>
        <dbReference type="EMBL" id="OBI34201.1"/>
    </source>
</evidence>
<gene>
    <name evidence="2" type="ORF">A5710_12065</name>
</gene>
<dbReference type="PRINTS" id="PR00420">
    <property type="entry name" value="RNGMNOXGNASE"/>
</dbReference>
<dbReference type="Proteomes" id="UP000093943">
    <property type="component" value="Unassembled WGS sequence"/>
</dbReference>
<dbReference type="GO" id="GO:0071949">
    <property type="term" value="F:FAD binding"/>
    <property type="evidence" value="ECO:0007669"/>
    <property type="project" value="InterPro"/>
</dbReference>
<dbReference type="SUPFAM" id="SSF51905">
    <property type="entry name" value="FAD/NAD(P)-binding domain"/>
    <property type="match status" value="1"/>
</dbReference>
<organism evidence="2 3">
    <name type="scientific">Mycolicibacter sinensis (strain JDM601)</name>
    <name type="common">Mycobacterium sinense</name>
    <dbReference type="NCBI Taxonomy" id="875328"/>
    <lineage>
        <taxon>Bacteria</taxon>
        <taxon>Bacillati</taxon>
        <taxon>Actinomycetota</taxon>
        <taxon>Actinomycetes</taxon>
        <taxon>Mycobacteriales</taxon>
        <taxon>Mycobacteriaceae</taxon>
        <taxon>Mycolicibacter</taxon>
    </lineage>
</organism>
<dbReference type="OrthoDB" id="103324at2"/>
<reference evidence="3" key="1">
    <citation type="submission" date="2016-06" db="EMBL/GenBank/DDBJ databases">
        <authorList>
            <person name="Sutton G."/>
            <person name="Brinkac L."/>
            <person name="Sanka R."/>
            <person name="Adams M."/>
            <person name="Lau E."/>
            <person name="Sam S."/>
            <person name="Sreng N."/>
            <person name="Him V."/>
            <person name="Kerleguer A."/>
            <person name="Cheng S."/>
        </authorList>
    </citation>
    <scope>NUCLEOTIDE SEQUENCE [LARGE SCALE GENOMIC DNA]</scope>
    <source>
        <strain evidence="3">E1876</strain>
    </source>
</reference>
<proteinExistence type="predicted"/>
<dbReference type="Pfam" id="PF01494">
    <property type="entry name" value="FAD_binding_3"/>
    <property type="match status" value="1"/>
</dbReference>
<evidence type="ECO:0000259" key="1">
    <source>
        <dbReference type="Pfam" id="PF01494"/>
    </source>
</evidence>
<dbReference type="InterPro" id="IPR050407">
    <property type="entry name" value="Geranylgeranyl_reductase"/>
</dbReference>
<dbReference type="EMBL" id="LZKG01000007">
    <property type="protein sequence ID" value="OBI34201.1"/>
    <property type="molecule type" value="Genomic_DNA"/>
</dbReference>
<dbReference type="PANTHER" id="PTHR42685:SF22">
    <property type="entry name" value="CONDITIONED MEDIUM FACTOR RECEPTOR 1"/>
    <property type="match status" value="1"/>
</dbReference>
<accession>A0A1A2NWS7</accession>